<dbReference type="SUPFAM" id="SSF100895">
    <property type="entry name" value="Kazal-type serine protease inhibitors"/>
    <property type="match status" value="2"/>
</dbReference>
<dbReference type="Gene3D" id="3.30.60.30">
    <property type="match status" value="2"/>
</dbReference>
<dbReference type="RefSeq" id="XP_009066275.1">
    <property type="nucleotide sequence ID" value="XM_009068027.1"/>
</dbReference>
<organism evidence="6 7">
    <name type="scientific">Lottia gigantea</name>
    <name type="common">Giant owl limpet</name>
    <dbReference type="NCBI Taxonomy" id="225164"/>
    <lineage>
        <taxon>Eukaryota</taxon>
        <taxon>Metazoa</taxon>
        <taxon>Spiralia</taxon>
        <taxon>Lophotrochozoa</taxon>
        <taxon>Mollusca</taxon>
        <taxon>Gastropoda</taxon>
        <taxon>Patellogastropoda</taxon>
        <taxon>Lottioidea</taxon>
        <taxon>Lottiidae</taxon>
        <taxon>Lottia</taxon>
    </lineage>
</organism>
<gene>
    <name evidence="6" type="ORF">LOTGIDRAFT_236866</name>
</gene>
<accession>V4B3W6</accession>
<dbReference type="GeneID" id="20250276"/>
<dbReference type="GO" id="GO:0004867">
    <property type="term" value="F:serine-type endopeptidase inhibitor activity"/>
    <property type="evidence" value="ECO:0007669"/>
    <property type="project" value="UniProtKB-KW"/>
</dbReference>
<proteinExistence type="predicted"/>
<dbReference type="PANTHER" id="PTHR21312:SF30">
    <property type="entry name" value="SERINE PROTEASE INHIBITOR KAZAL-TYPE 11-RELATED"/>
    <property type="match status" value="1"/>
</dbReference>
<keyword evidence="7" id="KW-1185">Reference proteome</keyword>
<dbReference type="InterPro" id="IPR002350">
    <property type="entry name" value="Kazal_dom"/>
</dbReference>
<keyword evidence="1" id="KW-0646">Protease inhibitor</keyword>
<dbReference type="Pfam" id="PF00050">
    <property type="entry name" value="Kazal_1"/>
    <property type="match status" value="2"/>
</dbReference>
<dbReference type="PANTHER" id="PTHR21312">
    <property type="entry name" value="SERINE PROTEASE INHIBITOR"/>
    <property type="match status" value="1"/>
</dbReference>
<dbReference type="HOGENOM" id="CLU_1251913_0_0_1"/>
<evidence type="ECO:0000256" key="4">
    <source>
        <dbReference type="SAM" id="SignalP"/>
    </source>
</evidence>
<dbReference type="KEGG" id="lgi:LOTGIDRAFT_236866"/>
<dbReference type="PROSITE" id="PS51465">
    <property type="entry name" value="KAZAL_2"/>
    <property type="match status" value="2"/>
</dbReference>
<dbReference type="AlphaFoldDB" id="V4B3W6"/>
<dbReference type="InterPro" id="IPR001239">
    <property type="entry name" value="Prot_inh_Kazal-m"/>
</dbReference>
<dbReference type="EMBL" id="KB203796">
    <property type="protein sequence ID" value="ESO83094.1"/>
    <property type="molecule type" value="Genomic_DNA"/>
</dbReference>
<keyword evidence="3" id="KW-1015">Disulfide bond</keyword>
<reference evidence="6 7" key="1">
    <citation type="journal article" date="2013" name="Nature">
        <title>Insights into bilaterian evolution from three spiralian genomes.</title>
        <authorList>
            <person name="Simakov O."/>
            <person name="Marletaz F."/>
            <person name="Cho S.J."/>
            <person name="Edsinger-Gonzales E."/>
            <person name="Havlak P."/>
            <person name="Hellsten U."/>
            <person name="Kuo D.H."/>
            <person name="Larsson T."/>
            <person name="Lv J."/>
            <person name="Arendt D."/>
            <person name="Savage R."/>
            <person name="Osoegawa K."/>
            <person name="de Jong P."/>
            <person name="Grimwood J."/>
            <person name="Chapman J.A."/>
            <person name="Shapiro H."/>
            <person name="Aerts A."/>
            <person name="Otillar R.P."/>
            <person name="Terry A.Y."/>
            <person name="Boore J.L."/>
            <person name="Grigoriev I.V."/>
            <person name="Lindberg D.R."/>
            <person name="Seaver E.C."/>
            <person name="Weisblat D.A."/>
            <person name="Putnam N.H."/>
            <person name="Rokhsar D.S."/>
        </authorList>
    </citation>
    <scope>NUCLEOTIDE SEQUENCE [LARGE SCALE GENOMIC DNA]</scope>
</reference>
<dbReference type="Proteomes" id="UP000030746">
    <property type="component" value="Unassembled WGS sequence"/>
</dbReference>
<evidence type="ECO:0000259" key="5">
    <source>
        <dbReference type="PROSITE" id="PS51465"/>
    </source>
</evidence>
<dbReference type="SMART" id="SM00280">
    <property type="entry name" value="KAZAL"/>
    <property type="match status" value="2"/>
</dbReference>
<evidence type="ECO:0000256" key="2">
    <source>
        <dbReference type="ARBA" id="ARBA00022900"/>
    </source>
</evidence>
<feature type="domain" description="Kazal-like" evidence="5">
    <location>
        <begin position="24"/>
        <end position="89"/>
    </location>
</feature>
<keyword evidence="2" id="KW-0722">Serine protease inhibitor</keyword>
<dbReference type="OrthoDB" id="88853at2759"/>
<sequence>MLELTSMLSLFFVLLLVKLPNVSSFVPVTCPQIDFNQKIHPCTREYNPMCGSNGKTYANTCGYCAERWESLKQGRQFPVVIDRQGVCTTASPLPSTSGVVPFFQTVINRYFPSSTPTSGSPFPYPFDIGNRGNNGGSFSNAFWQYLNRNVQSPFQRQPQPQPFRANLSFGRTANCGSYGPACSRYGFVCGSNGKTYVNECDLCLSNTRFGFSVTIARDGFC</sequence>
<name>V4B3W6_LOTGI</name>
<evidence type="ECO:0000313" key="7">
    <source>
        <dbReference type="Proteomes" id="UP000030746"/>
    </source>
</evidence>
<keyword evidence="4" id="KW-0732">Signal</keyword>
<evidence type="ECO:0000256" key="3">
    <source>
        <dbReference type="ARBA" id="ARBA00023157"/>
    </source>
</evidence>
<feature type="domain" description="Kazal-like" evidence="5">
    <location>
        <begin position="169"/>
        <end position="221"/>
    </location>
</feature>
<dbReference type="InterPro" id="IPR036058">
    <property type="entry name" value="Kazal_dom_sf"/>
</dbReference>
<protein>
    <recommendedName>
        <fullName evidence="5">Kazal-like domain-containing protein</fullName>
    </recommendedName>
</protein>
<dbReference type="PRINTS" id="PR00290">
    <property type="entry name" value="KAZALINHBTR"/>
</dbReference>
<feature type="signal peptide" evidence="4">
    <location>
        <begin position="1"/>
        <end position="24"/>
    </location>
</feature>
<evidence type="ECO:0000313" key="6">
    <source>
        <dbReference type="EMBL" id="ESO83094.1"/>
    </source>
</evidence>
<dbReference type="CTD" id="20250276"/>
<feature type="chain" id="PRO_5004717759" description="Kazal-like domain-containing protein" evidence="4">
    <location>
        <begin position="25"/>
        <end position="221"/>
    </location>
</feature>
<evidence type="ECO:0000256" key="1">
    <source>
        <dbReference type="ARBA" id="ARBA00022690"/>
    </source>
</evidence>
<dbReference type="PROSITE" id="PS00282">
    <property type="entry name" value="KAZAL_1"/>
    <property type="match status" value="1"/>
</dbReference>